<dbReference type="Proteomes" id="UP000177122">
    <property type="component" value="Unassembled WGS sequence"/>
</dbReference>
<dbReference type="EMBL" id="MHLI01000015">
    <property type="protein sequence ID" value="OGZ05270.1"/>
    <property type="molecule type" value="Genomic_DNA"/>
</dbReference>
<sequence>MKTTLRSIVALVVMSYVFMATTAWARTPEDSPDAVLSQKAVSLTVMACNIYPAITDDDVCVDKVVRKILSDRNMSSDRQEEVLRELEQTFAARHPQQFGENMTAQQIHLSALVFKLFDVIQLSCVIEPQIVDFKTCMNGVYHSILSSRDPHSGYMNEEESAAFMKSMSGDMQGIGVHFGFTDERAIGVVHVMEGSPAEKAGVKDGDRIVAIVNGNKRVLTTSLPDMEAAIGQIAGKPNTPVILEILRGDKDQLLTITVVRASIKVPMVKTRILRMPNDPNAKYAYVELVQFGTALRSKMVESVKQMLARHSGVKGIIFDVRNNPGGLLTEAYEAVDAIADSTDPLVSIRDNNGVHAYGTVAGERIPEPQRGDITNGLACAVLINGSSASAAEIFAGDLKKLGRCVIIGKGTWRKGSMQNIGPFGDGSYVRLNEAEYLLGSPTSYVAVQCKGIDPDIDYDIEGVIDQKKDIHECDLDGAIVSGGASSDPSATRAPLIERDPALYLFGEKARDAVKAMDHVEYLRLERVKKVLKMSDKEPKASQKAGK</sequence>
<organism evidence="3 4">
    <name type="scientific">Candidatus Lloydbacteria bacterium RIFCSPHIGHO2_01_FULL_49_22</name>
    <dbReference type="NCBI Taxonomy" id="1798658"/>
    <lineage>
        <taxon>Bacteria</taxon>
        <taxon>Candidatus Lloydiibacteriota</taxon>
    </lineage>
</organism>
<dbReference type="SUPFAM" id="SSF50156">
    <property type="entry name" value="PDZ domain-like"/>
    <property type="match status" value="1"/>
</dbReference>
<dbReference type="SMART" id="SM00228">
    <property type="entry name" value="PDZ"/>
    <property type="match status" value="1"/>
</dbReference>
<reference evidence="3 4" key="1">
    <citation type="journal article" date="2016" name="Nat. Commun.">
        <title>Thousands of microbial genomes shed light on interconnected biogeochemical processes in an aquifer system.</title>
        <authorList>
            <person name="Anantharaman K."/>
            <person name="Brown C.T."/>
            <person name="Hug L.A."/>
            <person name="Sharon I."/>
            <person name="Castelle C.J."/>
            <person name="Probst A.J."/>
            <person name="Thomas B.C."/>
            <person name="Singh A."/>
            <person name="Wilkins M.J."/>
            <person name="Karaoz U."/>
            <person name="Brodie E.L."/>
            <person name="Williams K.H."/>
            <person name="Hubbard S.S."/>
            <person name="Banfield J.F."/>
        </authorList>
    </citation>
    <scope>NUCLEOTIDE SEQUENCE [LARGE SCALE GENOMIC DNA]</scope>
</reference>
<evidence type="ECO:0000313" key="4">
    <source>
        <dbReference type="Proteomes" id="UP000177122"/>
    </source>
</evidence>
<dbReference type="SUPFAM" id="SSF52096">
    <property type="entry name" value="ClpP/crotonase"/>
    <property type="match status" value="1"/>
</dbReference>
<evidence type="ECO:0000313" key="3">
    <source>
        <dbReference type="EMBL" id="OGZ05270.1"/>
    </source>
</evidence>
<dbReference type="PROSITE" id="PS50106">
    <property type="entry name" value="PDZ"/>
    <property type="match status" value="1"/>
</dbReference>
<dbReference type="Pfam" id="PF13180">
    <property type="entry name" value="PDZ_2"/>
    <property type="match status" value="1"/>
</dbReference>
<keyword evidence="1" id="KW-0732">Signal</keyword>
<dbReference type="PANTHER" id="PTHR32060">
    <property type="entry name" value="TAIL-SPECIFIC PROTEASE"/>
    <property type="match status" value="1"/>
</dbReference>
<dbReference type="Gene3D" id="3.30.750.44">
    <property type="match status" value="1"/>
</dbReference>
<dbReference type="SMART" id="SM00245">
    <property type="entry name" value="TSPc"/>
    <property type="match status" value="1"/>
</dbReference>
<feature type="chain" id="PRO_5009582427" description="PDZ domain-containing protein" evidence="1">
    <location>
        <begin position="26"/>
        <end position="546"/>
    </location>
</feature>
<gene>
    <name evidence="3" type="ORF">A2845_03080</name>
</gene>
<accession>A0A1G2CX51</accession>
<dbReference type="InterPro" id="IPR001478">
    <property type="entry name" value="PDZ"/>
</dbReference>
<dbReference type="InterPro" id="IPR005151">
    <property type="entry name" value="Tail-specific_protease"/>
</dbReference>
<dbReference type="InterPro" id="IPR036034">
    <property type="entry name" value="PDZ_sf"/>
</dbReference>
<dbReference type="GO" id="GO:0007165">
    <property type="term" value="P:signal transduction"/>
    <property type="evidence" value="ECO:0007669"/>
    <property type="project" value="TreeGrafter"/>
</dbReference>
<dbReference type="GO" id="GO:0006508">
    <property type="term" value="P:proteolysis"/>
    <property type="evidence" value="ECO:0007669"/>
    <property type="project" value="InterPro"/>
</dbReference>
<name>A0A1G2CX51_9BACT</name>
<dbReference type="Gene3D" id="2.30.42.10">
    <property type="match status" value="1"/>
</dbReference>
<feature type="domain" description="PDZ" evidence="2">
    <location>
        <begin position="160"/>
        <end position="211"/>
    </location>
</feature>
<dbReference type="CDD" id="cd06782">
    <property type="entry name" value="cpPDZ_CPP-like"/>
    <property type="match status" value="1"/>
</dbReference>
<protein>
    <recommendedName>
        <fullName evidence="2">PDZ domain-containing protein</fullName>
    </recommendedName>
</protein>
<evidence type="ECO:0000256" key="1">
    <source>
        <dbReference type="SAM" id="SignalP"/>
    </source>
</evidence>
<dbReference type="GO" id="GO:0008236">
    <property type="term" value="F:serine-type peptidase activity"/>
    <property type="evidence" value="ECO:0007669"/>
    <property type="project" value="InterPro"/>
</dbReference>
<dbReference type="AlphaFoldDB" id="A0A1G2CX51"/>
<comment type="caution">
    <text evidence="3">The sequence shown here is derived from an EMBL/GenBank/DDBJ whole genome shotgun (WGS) entry which is preliminary data.</text>
</comment>
<dbReference type="InterPro" id="IPR029045">
    <property type="entry name" value="ClpP/crotonase-like_dom_sf"/>
</dbReference>
<proteinExistence type="predicted"/>
<dbReference type="GO" id="GO:0004175">
    <property type="term" value="F:endopeptidase activity"/>
    <property type="evidence" value="ECO:0007669"/>
    <property type="project" value="TreeGrafter"/>
</dbReference>
<dbReference type="Pfam" id="PF03572">
    <property type="entry name" value="Peptidase_S41"/>
    <property type="match status" value="1"/>
</dbReference>
<feature type="signal peptide" evidence="1">
    <location>
        <begin position="1"/>
        <end position="25"/>
    </location>
</feature>
<dbReference type="GO" id="GO:0030288">
    <property type="term" value="C:outer membrane-bounded periplasmic space"/>
    <property type="evidence" value="ECO:0007669"/>
    <property type="project" value="TreeGrafter"/>
</dbReference>
<dbReference type="PANTHER" id="PTHR32060:SF22">
    <property type="entry name" value="CARBOXYL-TERMINAL-PROCESSING PEPTIDASE 3, CHLOROPLASTIC"/>
    <property type="match status" value="1"/>
</dbReference>
<evidence type="ECO:0000259" key="2">
    <source>
        <dbReference type="PROSITE" id="PS50106"/>
    </source>
</evidence>
<dbReference type="Gene3D" id="3.90.226.10">
    <property type="entry name" value="2-enoyl-CoA Hydratase, Chain A, domain 1"/>
    <property type="match status" value="1"/>
</dbReference>